<evidence type="ECO:0000256" key="5">
    <source>
        <dbReference type="ARBA" id="ARBA00030918"/>
    </source>
</evidence>
<dbReference type="Pfam" id="PF06725">
    <property type="entry name" value="3D"/>
    <property type="match status" value="1"/>
</dbReference>
<evidence type="ECO:0000256" key="3">
    <source>
        <dbReference type="ARBA" id="ARBA00023239"/>
    </source>
</evidence>
<name>A0A285PDS2_9HYPH</name>
<dbReference type="Gene3D" id="2.40.240.50">
    <property type="entry name" value="Barwin-like endoglucanases"/>
    <property type="match status" value="1"/>
</dbReference>
<dbReference type="SUPFAM" id="SSF50685">
    <property type="entry name" value="Barwin-like endoglucanases"/>
    <property type="match status" value="1"/>
</dbReference>
<dbReference type="AlphaFoldDB" id="A0A285PDS2"/>
<dbReference type="RefSeq" id="WP_097154262.1">
    <property type="nucleotide sequence ID" value="NZ_OBEL01000003.1"/>
</dbReference>
<dbReference type="Proteomes" id="UP000219439">
    <property type="component" value="Unassembled WGS sequence"/>
</dbReference>
<evidence type="ECO:0000259" key="6">
    <source>
        <dbReference type="SMART" id="SM00925"/>
    </source>
</evidence>
<dbReference type="OrthoDB" id="9783686at2"/>
<dbReference type="InterPro" id="IPR005300">
    <property type="entry name" value="MltA_B"/>
</dbReference>
<evidence type="ECO:0000256" key="4">
    <source>
        <dbReference type="ARBA" id="ARBA00023316"/>
    </source>
</evidence>
<dbReference type="Pfam" id="PF03562">
    <property type="entry name" value="MltA"/>
    <property type="match status" value="1"/>
</dbReference>
<dbReference type="InterPro" id="IPR036908">
    <property type="entry name" value="RlpA-like_sf"/>
</dbReference>
<feature type="domain" description="Lytic transglycosylase MltA" evidence="6">
    <location>
        <begin position="96"/>
        <end position="254"/>
    </location>
</feature>
<keyword evidence="4" id="KW-0961">Cell wall biogenesis/degradation</keyword>
<evidence type="ECO:0000313" key="8">
    <source>
        <dbReference type="Proteomes" id="UP000219439"/>
    </source>
</evidence>
<dbReference type="SMART" id="SM00925">
    <property type="entry name" value="MltA"/>
    <property type="match status" value="1"/>
</dbReference>
<keyword evidence="3" id="KW-0456">Lyase</keyword>
<gene>
    <name evidence="7" type="ORF">SAMN06265368_2996</name>
</gene>
<dbReference type="PIRSF" id="PIRSF019422">
    <property type="entry name" value="MltA"/>
    <property type="match status" value="1"/>
</dbReference>
<proteinExistence type="predicted"/>
<dbReference type="InterPro" id="IPR010611">
    <property type="entry name" value="3D_dom"/>
</dbReference>
<keyword evidence="8" id="KW-1185">Reference proteome</keyword>
<dbReference type="GO" id="GO:0004553">
    <property type="term" value="F:hydrolase activity, hydrolyzing O-glycosyl compounds"/>
    <property type="evidence" value="ECO:0007669"/>
    <property type="project" value="InterPro"/>
</dbReference>
<evidence type="ECO:0000256" key="2">
    <source>
        <dbReference type="ARBA" id="ARBA00012587"/>
    </source>
</evidence>
<organism evidence="7 8">
    <name type="scientific">Cohaesibacter gelatinilyticus</name>
    <dbReference type="NCBI Taxonomy" id="372072"/>
    <lineage>
        <taxon>Bacteria</taxon>
        <taxon>Pseudomonadati</taxon>
        <taxon>Pseudomonadota</taxon>
        <taxon>Alphaproteobacteria</taxon>
        <taxon>Hyphomicrobiales</taxon>
        <taxon>Cohaesibacteraceae</taxon>
    </lineage>
</organism>
<dbReference type="GO" id="GO:0071555">
    <property type="term" value="P:cell wall organization"/>
    <property type="evidence" value="ECO:0007669"/>
    <property type="project" value="UniProtKB-KW"/>
</dbReference>
<dbReference type="CDD" id="cd14485">
    <property type="entry name" value="mltA_like_LT_A"/>
    <property type="match status" value="1"/>
</dbReference>
<dbReference type="GO" id="GO:0019867">
    <property type="term" value="C:outer membrane"/>
    <property type="evidence" value="ECO:0007669"/>
    <property type="project" value="InterPro"/>
</dbReference>
<dbReference type="InterPro" id="IPR026044">
    <property type="entry name" value="MltA"/>
</dbReference>
<dbReference type="EC" id="4.2.2.n1" evidence="2"/>
<dbReference type="GO" id="GO:0008933">
    <property type="term" value="F:peptidoglycan lytic transglycosylase activity"/>
    <property type="evidence" value="ECO:0007669"/>
    <property type="project" value="TreeGrafter"/>
</dbReference>
<comment type="catalytic activity">
    <reaction evidence="1">
        <text>Exolytic cleavage of the (1-&gt;4)-beta-glycosidic linkage between N-acetylmuramic acid (MurNAc) and N-acetylglucosamine (GlcNAc) residues in peptidoglycan, from either the reducing or the non-reducing ends of the peptidoglycan chains, with concomitant formation of a 1,6-anhydrobond in the MurNAc residue.</text>
        <dbReference type="EC" id="4.2.2.n1"/>
    </reaction>
</comment>
<dbReference type="PANTHER" id="PTHR30124">
    <property type="entry name" value="MEMBRANE-BOUND LYTIC MUREIN TRANSGLYCOSYLASE A"/>
    <property type="match status" value="1"/>
</dbReference>
<evidence type="ECO:0000256" key="1">
    <source>
        <dbReference type="ARBA" id="ARBA00001420"/>
    </source>
</evidence>
<dbReference type="CDD" id="cd14668">
    <property type="entry name" value="mlta_B"/>
    <property type="match status" value="1"/>
</dbReference>
<protein>
    <recommendedName>
        <fullName evidence="2">peptidoglycan lytic exotransglycosylase</fullName>
        <ecNumber evidence="2">4.2.2.n1</ecNumber>
    </recommendedName>
    <alternativeName>
        <fullName evidence="5">Murein hydrolase A</fullName>
    </alternativeName>
</protein>
<dbReference type="Gene3D" id="2.40.40.10">
    <property type="entry name" value="RlpA-like domain"/>
    <property type="match status" value="1"/>
</dbReference>
<dbReference type="PANTHER" id="PTHR30124:SF0">
    <property type="entry name" value="MEMBRANE-BOUND LYTIC MUREIN TRANSGLYCOSYLASE A"/>
    <property type="match status" value="1"/>
</dbReference>
<reference evidence="7 8" key="1">
    <citation type="submission" date="2017-09" db="EMBL/GenBank/DDBJ databases">
        <authorList>
            <person name="Ehlers B."/>
            <person name="Leendertz F.H."/>
        </authorList>
    </citation>
    <scope>NUCLEOTIDE SEQUENCE [LARGE SCALE GENOMIC DNA]</scope>
    <source>
        <strain evidence="7 8">DSM 18289</strain>
    </source>
</reference>
<dbReference type="GO" id="GO:0009254">
    <property type="term" value="P:peptidoglycan turnover"/>
    <property type="evidence" value="ECO:0007669"/>
    <property type="project" value="InterPro"/>
</dbReference>
<sequence length="359" mass="40120">MTGAKQIRFDNLPGWHREDHQKAYSAFHASASYLLDNPPKSHGDEVDIDALLACAQKALELGPELGADQARNFFEDHFELANLDEEGFVTGYFEPSFEGSRTQSADYPVPLHTRPNDLVMVTKDQDISHLSSETSFARKLDDNSLTYHVNRSEVMDGALDGQDLELVWLKNWVDAFVIHIQGSARIDLHDGSIMRVAFDGKSGHPYCSLGKRLIETGIFTKDTITMDKLVAYLRDQGQESLDLLRQNPSYIFFKEQKDLPLEYGPLAAAQIPLLPMRSLAIDRNCRTFGIPVWIETCLPQGKNALVPCKQLFFAHDTGSAIQGEARGDLFIGTGAEAGSFAGRIKQQARFTLFLPKRSR</sequence>
<accession>A0A285PDS2</accession>
<evidence type="ECO:0000313" key="7">
    <source>
        <dbReference type="EMBL" id="SNZ19900.1"/>
    </source>
</evidence>
<dbReference type="GO" id="GO:0009253">
    <property type="term" value="P:peptidoglycan catabolic process"/>
    <property type="evidence" value="ECO:0007669"/>
    <property type="project" value="TreeGrafter"/>
</dbReference>
<dbReference type="EMBL" id="OBEL01000003">
    <property type="protein sequence ID" value="SNZ19900.1"/>
    <property type="molecule type" value="Genomic_DNA"/>
</dbReference>